<name>A0A6L9LG70_9BACT</name>
<evidence type="ECO:0000313" key="3">
    <source>
        <dbReference type="Proteomes" id="UP000474175"/>
    </source>
</evidence>
<organism evidence="2 3">
    <name type="scientific">Spirosoma terrae</name>
    <dbReference type="NCBI Taxonomy" id="1968276"/>
    <lineage>
        <taxon>Bacteria</taxon>
        <taxon>Pseudomonadati</taxon>
        <taxon>Bacteroidota</taxon>
        <taxon>Cytophagia</taxon>
        <taxon>Cytophagales</taxon>
        <taxon>Cytophagaceae</taxon>
        <taxon>Spirosoma</taxon>
    </lineage>
</organism>
<feature type="region of interest" description="Disordered" evidence="1">
    <location>
        <begin position="124"/>
        <end position="143"/>
    </location>
</feature>
<sequence>MEPRPKPESDFLPALPVLPILEGIEPKSKEEIQSWAMERVTELLAWQNTFKVLDSLTRLKEILTVMEPIVREAASTEMAGKRDAFYGITLEKRNGAVQYDFSTDPTWVQLDKAKKDLEKYLKKLTGPAQETDPETGEVTTFYPPAKTYGKDSLAVSLK</sequence>
<evidence type="ECO:0000256" key="1">
    <source>
        <dbReference type="SAM" id="MobiDB-lite"/>
    </source>
</evidence>
<comment type="caution">
    <text evidence="2">The sequence shown here is derived from an EMBL/GenBank/DDBJ whole genome shotgun (WGS) entry which is preliminary data.</text>
</comment>
<dbReference type="EMBL" id="JAAFZH010000004">
    <property type="protein sequence ID" value="NDU95659.1"/>
    <property type="molecule type" value="Genomic_DNA"/>
</dbReference>
<protein>
    <submittedName>
        <fullName evidence="2">Uncharacterized protein</fullName>
    </submittedName>
</protein>
<gene>
    <name evidence="2" type="ORF">GK108_12315</name>
</gene>
<evidence type="ECO:0000313" key="2">
    <source>
        <dbReference type="EMBL" id="NDU95659.1"/>
    </source>
</evidence>
<keyword evidence="3" id="KW-1185">Reference proteome</keyword>
<proteinExistence type="predicted"/>
<dbReference type="RefSeq" id="WP_163948122.1">
    <property type="nucleotide sequence ID" value="NZ_JAAFZH010000004.1"/>
</dbReference>
<dbReference type="Proteomes" id="UP000474175">
    <property type="component" value="Unassembled WGS sequence"/>
</dbReference>
<dbReference type="AlphaFoldDB" id="A0A6L9LG70"/>
<reference evidence="2 3" key="1">
    <citation type="submission" date="2020-02" db="EMBL/GenBank/DDBJ databases">
        <title>Draft genome sequence of two Spirosoma agri KCTC 52727 and Spirosoma terrae KCTC 52035.</title>
        <authorList>
            <person name="Rojas J."/>
            <person name="Ambika Manirajan B."/>
            <person name="Suarez C."/>
            <person name="Ratering S."/>
            <person name="Schnell S."/>
        </authorList>
    </citation>
    <scope>NUCLEOTIDE SEQUENCE [LARGE SCALE GENOMIC DNA]</scope>
    <source>
        <strain evidence="2 3">KCTC 52035</strain>
    </source>
</reference>
<accession>A0A6L9LG70</accession>